<gene>
    <name evidence="1" type="ORF">AFL42_10030</name>
</gene>
<dbReference type="EMBL" id="LGTK01000030">
    <property type="protein sequence ID" value="KPH74551.1"/>
    <property type="molecule type" value="Genomic_DNA"/>
</dbReference>
<reference evidence="1 2" key="1">
    <citation type="submission" date="2015-07" db="EMBL/GenBank/DDBJ databases">
        <title>High-quality draft genome sequence of Oceanobacillus caeni HM6, a bacillus isolated from a human feces.</title>
        <authorList>
            <person name="Kumar J."/>
            <person name="Verma M.K."/>
            <person name="Pandey R."/>
            <person name="Bhambi M."/>
            <person name="Chauhan N."/>
        </authorList>
    </citation>
    <scope>NUCLEOTIDE SEQUENCE [LARGE SCALE GENOMIC DNA]</scope>
    <source>
        <strain evidence="1 2">HM6</strain>
    </source>
</reference>
<keyword evidence="2" id="KW-1185">Reference proteome</keyword>
<evidence type="ECO:0008006" key="3">
    <source>
        <dbReference type="Google" id="ProtNLM"/>
    </source>
</evidence>
<protein>
    <recommendedName>
        <fullName evidence="3">Transposase</fullName>
    </recommendedName>
</protein>
<proteinExistence type="predicted"/>
<dbReference type="RefSeq" id="WP_060668544.1">
    <property type="nucleotide sequence ID" value="NZ_JARTGE010000071.1"/>
</dbReference>
<comment type="caution">
    <text evidence="1">The sequence shown here is derived from an EMBL/GenBank/DDBJ whole genome shotgun (WGS) entry which is preliminary data.</text>
</comment>
<organism evidence="1 2">
    <name type="scientific">Oceanobacillus caeni</name>
    <dbReference type="NCBI Taxonomy" id="405946"/>
    <lineage>
        <taxon>Bacteria</taxon>
        <taxon>Bacillati</taxon>
        <taxon>Bacillota</taxon>
        <taxon>Bacilli</taxon>
        <taxon>Bacillales</taxon>
        <taxon>Bacillaceae</taxon>
        <taxon>Oceanobacillus</taxon>
    </lineage>
</organism>
<evidence type="ECO:0000313" key="1">
    <source>
        <dbReference type="EMBL" id="KPH74551.1"/>
    </source>
</evidence>
<accession>A0ABR5MIS2</accession>
<name>A0ABR5MIS2_9BACI</name>
<dbReference type="Proteomes" id="UP000037854">
    <property type="component" value="Unassembled WGS sequence"/>
</dbReference>
<evidence type="ECO:0000313" key="2">
    <source>
        <dbReference type="Proteomes" id="UP000037854"/>
    </source>
</evidence>
<sequence length="66" mass="7541">MNEEVAKLPKEEADRILELPNSYLEKGIEIGKENEREKVVQNMLKKVLPVEQIAELLGIIVKNGLR</sequence>